<dbReference type="InterPro" id="IPR036163">
    <property type="entry name" value="HMA_dom_sf"/>
</dbReference>
<proteinExistence type="predicted"/>
<dbReference type="Proteomes" id="UP001556170">
    <property type="component" value="Unassembled WGS sequence"/>
</dbReference>
<dbReference type="SUPFAM" id="SSF55008">
    <property type="entry name" value="HMA, heavy metal-associated domain"/>
    <property type="match status" value="1"/>
</dbReference>
<evidence type="ECO:0000313" key="1">
    <source>
        <dbReference type="EMBL" id="MEW9624018.1"/>
    </source>
</evidence>
<reference evidence="1 2" key="1">
    <citation type="submission" date="2024-06" db="EMBL/GenBank/DDBJ databases">
        <authorList>
            <person name="Woo H."/>
        </authorList>
    </citation>
    <scope>NUCLEOTIDE SEQUENCE [LARGE SCALE GENOMIC DNA]</scope>
    <source>
        <strain evidence="1 2">S2-g</strain>
    </source>
</reference>
<keyword evidence="2" id="KW-1185">Reference proteome</keyword>
<sequence length="79" mass="8234">MQFELSTCHHDAAAMTGALRALDVHASVVLEAAHGRLEVRANATAAQVLDRLHELGCAARLLEQPVHVSGGSTCCGQCG</sequence>
<organism evidence="1 2">
    <name type="scientific">Rhodanobacter geophilus</name>
    <dbReference type="NCBI Taxonomy" id="3162488"/>
    <lineage>
        <taxon>Bacteria</taxon>
        <taxon>Pseudomonadati</taxon>
        <taxon>Pseudomonadota</taxon>
        <taxon>Gammaproteobacteria</taxon>
        <taxon>Lysobacterales</taxon>
        <taxon>Rhodanobacteraceae</taxon>
        <taxon>Rhodanobacter</taxon>
    </lineage>
</organism>
<gene>
    <name evidence="1" type="ORF">ABQJ56_07225</name>
</gene>
<name>A0ABV3QN36_9GAMM</name>
<protein>
    <recommendedName>
        <fullName evidence="3">Copper chaperone</fullName>
    </recommendedName>
</protein>
<dbReference type="RefSeq" id="WP_367844327.1">
    <property type="nucleotide sequence ID" value="NZ_JBFOHL010000005.1"/>
</dbReference>
<evidence type="ECO:0008006" key="3">
    <source>
        <dbReference type="Google" id="ProtNLM"/>
    </source>
</evidence>
<comment type="caution">
    <text evidence="1">The sequence shown here is derived from an EMBL/GenBank/DDBJ whole genome shotgun (WGS) entry which is preliminary data.</text>
</comment>
<accession>A0ABV3QN36</accession>
<evidence type="ECO:0000313" key="2">
    <source>
        <dbReference type="Proteomes" id="UP001556170"/>
    </source>
</evidence>
<dbReference type="EMBL" id="JBFOHL010000005">
    <property type="protein sequence ID" value="MEW9624018.1"/>
    <property type="molecule type" value="Genomic_DNA"/>
</dbReference>